<accession>A0A1K1QJR2</accession>
<feature type="domain" description="ABC transporter" evidence="4">
    <location>
        <begin position="2"/>
        <end position="204"/>
    </location>
</feature>
<evidence type="ECO:0000313" key="5">
    <source>
        <dbReference type="EMBL" id="SFW59446.1"/>
    </source>
</evidence>
<dbReference type="OrthoDB" id="9802264at2"/>
<sequence>MLQCIDLHIEQGNFIVSNINFKIDKGEYVVLMGKTGSGKTTILEAICGLRKVKSGQIILNTIDVTHMTPGQREIGYVPQDGALFVTMTVAENIGFALKIRKWSKTKIKDRVQELALLLGIDHLLKRSVANLSGGEKQRVALGRALSFYPEVLCLDEPLSALDDATKADIITLLQKLKNSLDIAILHISHSKEEAKELSSSILYL</sequence>
<dbReference type="SMART" id="SM00382">
    <property type="entry name" value="AAA"/>
    <property type="match status" value="1"/>
</dbReference>
<dbReference type="Gene3D" id="3.40.50.300">
    <property type="entry name" value="P-loop containing nucleotide triphosphate hydrolases"/>
    <property type="match status" value="1"/>
</dbReference>
<evidence type="ECO:0000313" key="6">
    <source>
        <dbReference type="Proteomes" id="UP000183257"/>
    </source>
</evidence>
<dbReference type="InterPro" id="IPR017871">
    <property type="entry name" value="ABC_transporter-like_CS"/>
</dbReference>
<evidence type="ECO:0000256" key="1">
    <source>
        <dbReference type="ARBA" id="ARBA00022448"/>
    </source>
</evidence>
<dbReference type="GO" id="GO:0005524">
    <property type="term" value="F:ATP binding"/>
    <property type="evidence" value="ECO:0007669"/>
    <property type="project" value="UniProtKB-KW"/>
</dbReference>
<keyword evidence="6" id="KW-1185">Reference proteome</keyword>
<keyword evidence="2" id="KW-0547">Nucleotide-binding</keyword>
<dbReference type="Proteomes" id="UP000183257">
    <property type="component" value="Unassembled WGS sequence"/>
</dbReference>
<dbReference type="PROSITE" id="PS00211">
    <property type="entry name" value="ABC_TRANSPORTER_1"/>
    <property type="match status" value="1"/>
</dbReference>
<dbReference type="RefSeq" id="WP_072304271.1">
    <property type="nucleotide sequence ID" value="NZ_FPIY01000004.1"/>
</dbReference>
<dbReference type="InterPro" id="IPR003593">
    <property type="entry name" value="AAA+_ATPase"/>
</dbReference>
<dbReference type="PANTHER" id="PTHR42781">
    <property type="entry name" value="SPERMIDINE/PUTRESCINE IMPORT ATP-BINDING PROTEIN POTA"/>
    <property type="match status" value="1"/>
</dbReference>
<name>A0A1K1QJR2_9FLAO</name>
<organism evidence="5 6">
    <name type="scientific">Cellulophaga fucicola</name>
    <dbReference type="NCBI Taxonomy" id="76595"/>
    <lineage>
        <taxon>Bacteria</taxon>
        <taxon>Pseudomonadati</taxon>
        <taxon>Bacteroidota</taxon>
        <taxon>Flavobacteriia</taxon>
        <taxon>Flavobacteriales</taxon>
        <taxon>Flavobacteriaceae</taxon>
        <taxon>Cellulophaga</taxon>
    </lineage>
</organism>
<evidence type="ECO:0000256" key="3">
    <source>
        <dbReference type="ARBA" id="ARBA00022840"/>
    </source>
</evidence>
<dbReference type="Pfam" id="PF00005">
    <property type="entry name" value="ABC_tran"/>
    <property type="match status" value="1"/>
</dbReference>
<dbReference type="PROSITE" id="PS50893">
    <property type="entry name" value="ABC_TRANSPORTER_2"/>
    <property type="match status" value="1"/>
</dbReference>
<proteinExistence type="predicted"/>
<dbReference type="AlphaFoldDB" id="A0A1K1QJR2"/>
<keyword evidence="3" id="KW-0067">ATP-binding</keyword>
<protein>
    <submittedName>
        <fullName evidence="5">ABC transporter</fullName>
    </submittedName>
</protein>
<dbReference type="PANTHER" id="PTHR42781:SF4">
    <property type="entry name" value="SPERMIDINE_PUTRESCINE IMPORT ATP-BINDING PROTEIN POTA"/>
    <property type="match status" value="1"/>
</dbReference>
<keyword evidence="1" id="KW-0813">Transport</keyword>
<reference evidence="6" key="1">
    <citation type="submission" date="2016-11" db="EMBL/GenBank/DDBJ databases">
        <authorList>
            <person name="Varghese N."/>
            <person name="Submissions S."/>
        </authorList>
    </citation>
    <scope>NUCLEOTIDE SEQUENCE [LARGE SCALE GENOMIC DNA]</scope>
    <source>
        <strain evidence="6">DSM 24786</strain>
    </source>
</reference>
<dbReference type="STRING" id="76595.SAMN05660313_02638"/>
<dbReference type="InterPro" id="IPR003439">
    <property type="entry name" value="ABC_transporter-like_ATP-bd"/>
</dbReference>
<gene>
    <name evidence="5" type="ORF">SAMN05660313_02638</name>
</gene>
<evidence type="ECO:0000256" key="2">
    <source>
        <dbReference type="ARBA" id="ARBA00022741"/>
    </source>
</evidence>
<dbReference type="EMBL" id="FPIY01000004">
    <property type="protein sequence ID" value="SFW59446.1"/>
    <property type="molecule type" value="Genomic_DNA"/>
</dbReference>
<dbReference type="InterPro" id="IPR027417">
    <property type="entry name" value="P-loop_NTPase"/>
</dbReference>
<evidence type="ECO:0000259" key="4">
    <source>
        <dbReference type="PROSITE" id="PS50893"/>
    </source>
</evidence>
<dbReference type="SUPFAM" id="SSF52540">
    <property type="entry name" value="P-loop containing nucleoside triphosphate hydrolases"/>
    <property type="match status" value="1"/>
</dbReference>
<dbReference type="InterPro" id="IPR050093">
    <property type="entry name" value="ABC_SmlMolc_Importer"/>
</dbReference>
<dbReference type="GO" id="GO:0016887">
    <property type="term" value="F:ATP hydrolysis activity"/>
    <property type="evidence" value="ECO:0007669"/>
    <property type="project" value="InterPro"/>
</dbReference>